<dbReference type="EMBL" id="AP023189">
    <property type="protein sequence ID" value="BCG26476.1"/>
    <property type="molecule type" value="Genomic_DNA"/>
</dbReference>
<dbReference type="Proteomes" id="UP000509383">
    <property type="component" value="Chromosome"/>
</dbReference>
<organism evidence="1 2">
    <name type="scientific">Pseudomonas tohonis</name>
    <dbReference type="NCBI Taxonomy" id="2725477"/>
    <lineage>
        <taxon>Bacteria</taxon>
        <taxon>Pseudomonadati</taxon>
        <taxon>Pseudomonadota</taxon>
        <taxon>Gammaproteobacteria</taxon>
        <taxon>Pseudomonadales</taxon>
        <taxon>Pseudomonadaceae</taxon>
        <taxon>Pseudomonas</taxon>
    </lineage>
</organism>
<evidence type="ECO:0000313" key="1">
    <source>
        <dbReference type="EMBL" id="BCG26476.1"/>
    </source>
</evidence>
<evidence type="ECO:0000313" key="2">
    <source>
        <dbReference type="Proteomes" id="UP000509383"/>
    </source>
</evidence>
<gene>
    <name evidence="1" type="ORF">TUM18999_46670</name>
</gene>
<dbReference type="AlphaFoldDB" id="A0A6J4EB53"/>
<accession>A0A6J4EB53</accession>
<reference evidence="1 2" key="1">
    <citation type="submission" date="2020-05" db="EMBL/GenBank/DDBJ databases">
        <title>Characterization of novel class B3 metallo-beta-lactamase from novel Pseudomonas species.</title>
        <authorList>
            <person name="Yamada K."/>
            <person name="Aoki K."/>
            <person name="Ishii Y."/>
        </authorList>
    </citation>
    <scope>NUCLEOTIDE SEQUENCE [LARGE SCALE GENOMIC DNA]</scope>
    <source>
        <strain evidence="1 2">TUM18999</strain>
    </source>
</reference>
<proteinExistence type="predicted"/>
<dbReference type="RefSeq" id="WP_228723490.1">
    <property type="nucleotide sequence ID" value="NZ_AP023189.1"/>
</dbReference>
<sequence length="75" mass="8558">MADNLRWRQKRDRDHKLINDCWVTECGYTIAICRLPNNRYTITAPGGSAPFAYTNERDDITPLILAHKEAQAVPA</sequence>
<dbReference type="KEGG" id="ptw:TUM18999_46670"/>
<name>A0A6J4EB53_9PSED</name>
<protein>
    <submittedName>
        <fullName evidence="1">Uncharacterized protein</fullName>
    </submittedName>
</protein>